<dbReference type="PANTHER" id="PTHR35526:SF3">
    <property type="entry name" value="ANTI-SIGMA-F FACTOR RSBW"/>
    <property type="match status" value="1"/>
</dbReference>
<comment type="caution">
    <text evidence="3">The sequence shown here is derived from an EMBL/GenBank/DDBJ whole genome shotgun (WGS) entry which is preliminary data.</text>
</comment>
<dbReference type="PANTHER" id="PTHR35526">
    <property type="entry name" value="ANTI-SIGMA-F FACTOR RSBW-RELATED"/>
    <property type="match status" value="1"/>
</dbReference>
<name>A0A540VN89_9CHLR</name>
<proteinExistence type="predicted"/>
<keyword evidence="3" id="KW-0067">ATP-binding</keyword>
<dbReference type="InterPro" id="IPR036890">
    <property type="entry name" value="HATPase_C_sf"/>
</dbReference>
<keyword evidence="3" id="KW-0547">Nucleotide-binding</keyword>
<dbReference type="GO" id="GO:0005524">
    <property type="term" value="F:ATP binding"/>
    <property type="evidence" value="ECO:0007669"/>
    <property type="project" value="UniProtKB-KW"/>
</dbReference>
<dbReference type="Gene3D" id="3.30.565.10">
    <property type="entry name" value="Histidine kinase-like ATPase, C-terminal domain"/>
    <property type="match status" value="1"/>
</dbReference>
<accession>A0A540VN89</accession>
<dbReference type="RefSeq" id="WP_141608330.1">
    <property type="nucleotide sequence ID" value="NZ_VIGC02000002.1"/>
</dbReference>
<dbReference type="InterPro" id="IPR003594">
    <property type="entry name" value="HATPase_dom"/>
</dbReference>
<feature type="domain" description="Histidine kinase/HSP90-like ATPase" evidence="2">
    <location>
        <begin position="14"/>
        <end position="138"/>
    </location>
</feature>
<sequence>MTSIASRSMVLPTQLSRLVELEQVIAEMLAYLPPLANAEAVQYNVVLALHEHCVNIVKHAYGGQEGQFTVIFNVQCDPTCIQIDTYDTGPCQFNASGWQPPDLEEPPLHGLGIFLMRQLMDLVEYELTAQGNHWRLVKYLSTAADAAAVDAVEADEGPGSQEPMFQLPCEP</sequence>
<keyword evidence="1" id="KW-0808">Transferase</keyword>
<gene>
    <name evidence="3" type="ORF">FKZ61_01655</name>
</gene>
<dbReference type="EMBL" id="VIGC01000002">
    <property type="protein sequence ID" value="TQE97603.1"/>
    <property type="molecule type" value="Genomic_DNA"/>
</dbReference>
<evidence type="ECO:0000313" key="4">
    <source>
        <dbReference type="Proteomes" id="UP000317371"/>
    </source>
</evidence>
<dbReference type="InParanoid" id="A0A540VN89"/>
<evidence type="ECO:0000313" key="3">
    <source>
        <dbReference type="EMBL" id="TQE97603.1"/>
    </source>
</evidence>
<keyword evidence="1" id="KW-0723">Serine/threonine-protein kinase</keyword>
<reference evidence="3 4" key="1">
    <citation type="submission" date="2019-06" db="EMBL/GenBank/DDBJ databases">
        <title>Genome sequence of Litorilinea aerophila BAA-2444.</title>
        <authorList>
            <person name="Maclea K.S."/>
            <person name="Maurais E.G."/>
            <person name="Iannazzi L.C."/>
        </authorList>
    </citation>
    <scope>NUCLEOTIDE SEQUENCE [LARGE SCALE GENOMIC DNA]</scope>
    <source>
        <strain evidence="3 4">ATCC BAA-2444</strain>
    </source>
</reference>
<dbReference type="CDD" id="cd16936">
    <property type="entry name" value="HATPase_RsbW-like"/>
    <property type="match status" value="1"/>
</dbReference>
<dbReference type="Proteomes" id="UP000317371">
    <property type="component" value="Unassembled WGS sequence"/>
</dbReference>
<dbReference type="SUPFAM" id="SSF55874">
    <property type="entry name" value="ATPase domain of HSP90 chaperone/DNA topoisomerase II/histidine kinase"/>
    <property type="match status" value="1"/>
</dbReference>
<keyword evidence="1" id="KW-0418">Kinase</keyword>
<dbReference type="Pfam" id="PF13581">
    <property type="entry name" value="HATPase_c_2"/>
    <property type="match status" value="1"/>
</dbReference>
<keyword evidence="4" id="KW-1185">Reference proteome</keyword>
<organism evidence="3 4">
    <name type="scientific">Litorilinea aerophila</name>
    <dbReference type="NCBI Taxonomy" id="1204385"/>
    <lineage>
        <taxon>Bacteria</taxon>
        <taxon>Bacillati</taxon>
        <taxon>Chloroflexota</taxon>
        <taxon>Caldilineae</taxon>
        <taxon>Caldilineales</taxon>
        <taxon>Caldilineaceae</taxon>
        <taxon>Litorilinea</taxon>
    </lineage>
</organism>
<dbReference type="InterPro" id="IPR050267">
    <property type="entry name" value="Anti-sigma-factor_SerPK"/>
</dbReference>
<evidence type="ECO:0000259" key="2">
    <source>
        <dbReference type="Pfam" id="PF13581"/>
    </source>
</evidence>
<evidence type="ECO:0000256" key="1">
    <source>
        <dbReference type="ARBA" id="ARBA00022527"/>
    </source>
</evidence>
<dbReference type="AlphaFoldDB" id="A0A540VN89"/>
<protein>
    <submittedName>
        <fullName evidence="3">ATP-binding protein</fullName>
    </submittedName>
</protein>
<dbReference type="GO" id="GO:0004674">
    <property type="term" value="F:protein serine/threonine kinase activity"/>
    <property type="evidence" value="ECO:0007669"/>
    <property type="project" value="UniProtKB-KW"/>
</dbReference>
<dbReference type="OrthoDB" id="9798941at2"/>